<keyword evidence="3" id="KW-1185">Reference proteome</keyword>
<evidence type="ECO:0000259" key="1">
    <source>
        <dbReference type="Pfam" id="PF01755"/>
    </source>
</evidence>
<dbReference type="Pfam" id="PF01755">
    <property type="entry name" value="Glyco_transf_25"/>
    <property type="match status" value="1"/>
</dbReference>
<dbReference type="EMBL" id="QGTT01000018">
    <property type="protein sequence ID" value="PWW09683.1"/>
    <property type="molecule type" value="Genomic_DNA"/>
</dbReference>
<evidence type="ECO:0000313" key="2">
    <source>
        <dbReference type="EMBL" id="PWW09683.1"/>
    </source>
</evidence>
<dbReference type="InterPro" id="IPR002654">
    <property type="entry name" value="Glyco_trans_25"/>
</dbReference>
<proteinExistence type="predicted"/>
<name>A0A317Q3X0_9GAMM</name>
<sequence length="250" mass="28828">MQQSLSAQILVINLKHSTDRWLNVSKQLDQLGMPYTRIDAVWGKELTQEQLSAVIDTSRSQREFHYQLTAGEIACYLSHLKAWQYIVDHQLDYAVVLEDDVCFSSDFKDIHEAIAAVYEPWHVLKLAAPFKQQPAITTRAIKQFDLVRYRKPPIGACAQVISLAGAKRLLAQRPPLFRPIDVDIQWQHELGLQVYGLLPYTVDNTHTHGSDIKSVADRRQVKRHPWRRLKHQLLLYLDGRKAAAEFEHTN</sequence>
<dbReference type="CDD" id="cd06532">
    <property type="entry name" value="Glyco_transf_25"/>
    <property type="match status" value="1"/>
</dbReference>
<reference evidence="2 3" key="1">
    <citation type="submission" date="2018-05" db="EMBL/GenBank/DDBJ databases">
        <title>Freshwater and sediment microbial communities from various areas in North America, analyzing microbe dynamics in response to fracking.</title>
        <authorList>
            <person name="Lamendella R."/>
        </authorList>
    </citation>
    <scope>NUCLEOTIDE SEQUENCE [LARGE SCALE GENOMIC DNA]</scope>
    <source>
        <strain evidence="2 3">125B1</strain>
    </source>
</reference>
<evidence type="ECO:0000313" key="3">
    <source>
        <dbReference type="Proteomes" id="UP000246964"/>
    </source>
</evidence>
<keyword evidence="2" id="KW-0808">Transferase</keyword>
<dbReference type="AlphaFoldDB" id="A0A317Q3X0"/>
<accession>A0A317Q3X0</accession>
<dbReference type="GO" id="GO:0016740">
    <property type="term" value="F:transferase activity"/>
    <property type="evidence" value="ECO:0007669"/>
    <property type="project" value="UniProtKB-KW"/>
</dbReference>
<dbReference type="OrthoDB" id="9816113at2"/>
<dbReference type="Proteomes" id="UP000246964">
    <property type="component" value="Unassembled WGS sequence"/>
</dbReference>
<gene>
    <name evidence="2" type="ORF">DET45_1184</name>
</gene>
<comment type="caution">
    <text evidence="2">The sequence shown here is derived from an EMBL/GenBank/DDBJ whole genome shotgun (WGS) entry which is preliminary data.</text>
</comment>
<organism evidence="2 3">
    <name type="scientific">Pseudidiomarina maritima</name>
    <dbReference type="NCBI Taxonomy" id="519453"/>
    <lineage>
        <taxon>Bacteria</taxon>
        <taxon>Pseudomonadati</taxon>
        <taxon>Pseudomonadota</taxon>
        <taxon>Gammaproteobacteria</taxon>
        <taxon>Alteromonadales</taxon>
        <taxon>Idiomarinaceae</taxon>
        <taxon>Pseudidiomarina</taxon>
    </lineage>
</organism>
<protein>
    <submittedName>
        <fullName evidence="2">Glycosyl transferase family 25</fullName>
    </submittedName>
</protein>
<dbReference type="RefSeq" id="WP_110076670.1">
    <property type="nucleotide sequence ID" value="NZ_QGTT01000018.1"/>
</dbReference>
<feature type="domain" description="Glycosyl transferase family 25" evidence="1">
    <location>
        <begin position="8"/>
        <end position="177"/>
    </location>
</feature>